<dbReference type="Pfam" id="PF02502">
    <property type="entry name" value="LacAB_rpiB"/>
    <property type="match status" value="1"/>
</dbReference>
<dbReference type="PIRSF" id="PIRSF005384">
    <property type="entry name" value="RpiB_LacA_B"/>
    <property type="match status" value="1"/>
</dbReference>
<gene>
    <name evidence="4" type="ORF">FD145_1490</name>
</gene>
<protein>
    <submittedName>
        <fullName evidence="4">Ribose 5-phosphate isomerase B</fullName>
    </submittedName>
</protein>
<sequence length="143" mass="16013">MTIAIGSDHGGFKLKEEIKKYLLKDNVEIKDFGTNSEESCDYADFAYPVALEVAKNNFDRGILVCGSGVGVTITANRVKGIRAVNAYNEDIAKQSREHGDCNVLCLGGRYLSFNQAKKIIDVWLNTPFSNDERHVRRIKKIDQ</sequence>
<dbReference type="PANTHER" id="PTHR30345">
    <property type="entry name" value="RIBOSE-5-PHOSPHATE ISOMERASE B"/>
    <property type="match status" value="1"/>
</dbReference>
<dbReference type="InterPro" id="IPR004785">
    <property type="entry name" value="RpiB"/>
</dbReference>
<dbReference type="AlphaFoldDB" id="A0A833KZS1"/>
<dbReference type="Proteomes" id="UP000488506">
    <property type="component" value="Unassembled WGS sequence"/>
</dbReference>
<reference evidence="4 5" key="1">
    <citation type="submission" date="2019-12" db="EMBL/GenBank/DDBJ databases">
        <authorList>
            <person name="Wolfe R."/>
            <person name="Danczak R."/>
            <person name="Wilkins M."/>
        </authorList>
    </citation>
    <scope>NUCLEOTIDE SEQUENCE [LARGE SCALE GENOMIC DNA]</scope>
    <source>
        <strain evidence="4">X2_MaxBin.013</strain>
    </source>
</reference>
<comment type="caution">
    <text evidence="4">The sequence shown here is derived from an EMBL/GenBank/DDBJ whole genome shotgun (WGS) entry which is preliminary data.</text>
</comment>
<dbReference type="GO" id="GO:0009052">
    <property type="term" value="P:pentose-phosphate shunt, non-oxidative branch"/>
    <property type="evidence" value="ECO:0007669"/>
    <property type="project" value="TreeGrafter"/>
</dbReference>
<evidence type="ECO:0000313" key="4">
    <source>
        <dbReference type="EMBL" id="KAF0132955.1"/>
    </source>
</evidence>
<evidence type="ECO:0000256" key="3">
    <source>
        <dbReference type="PIRSR" id="PIRSR005384-1"/>
    </source>
</evidence>
<proteinExistence type="inferred from homology"/>
<dbReference type="EMBL" id="WPAF01000038">
    <property type="protein sequence ID" value="KAF0132955.1"/>
    <property type="molecule type" value="Genomic_DNA"/>
</dbReference>
<dbReference type="InterPro" id="IPR003500">
    <property type="entry name" value="RpiB_LacA_LacB"/>
</dbReference>
<name>A0A833KZS1_UNCSA</name>
<dbReference type="GO" id="GO:0004751">
    <property type="term" value="F:ribose-5-phosphate isomerase activity"/>
    <property type="evidence" value="ECO:0007669"/>
    <property type="project" value="TreeGrafter"/>
</dbReference>
<evidence type="ECO:0000256" key="1">
    <source>
        <dbReference type="ARBA" id="ARBA00008754"/>
    </source>
</evidence>
<feature type="active site" description="Proton donor" evidence="3">
    <location>
        <position position="98"/>
    </location>
</feature>
<dbReference type="NCBIfam" id="TIGR00689">
    <property type="entry name" value="rpiB_lacA_lacB"/>
    <property type="match status" value="1"/>
</dbReference>
<dbReference type="Gene3D" id="3.40.1400.10">
    <property type="entry name" value="Sugar-phosphate isomerase, RpiB/LacA/LacB"/>
    <property type="match status" value="1"/>
</dbReference>
<evidence type="ECO:0000256" key="2">
    <source>
        <dbReference type="ARBA" id="ARBA00023235"/>
    </source>
</evidence>
<evidence type="ECO:0000313" key="5">
    <source>
        <dbReference type="Proteomes" id="UP000488506"/>
    </source>
</evidence>
<dbReference type="SUPFAM" id="SSF89623">
    <property type="entry name" value="Ribose/Galactose isomerase RpiB/AlsB"/>
    <property type="match status" value="1"/>
</dbReference>
<comment type="similarity">
    <text evidence="1">Belongs to the LacAB/RpiB family.</text>
</comment>
<dbReference type="PANTHER" id="PTHR30345:SF0">
    <property type="entry name" value="DNA DAMAGE-REPAIR_TOLERATION PROTEIN DRT102"/>
    <property type="match status" value="1"/>
</dbReference>
<dbReference type="InterPro" id="IPR036569">
    <property type="entry name" value="RpiB_LacA_LacB_sf"/>
</dbReference>
<accession>A0A833KZS1</accession>
<organism evidence="4 5">
    <name type="scientific">Candidatus Saganbacteria bacterium</name>
    <dbReference type="NCBI Taxonomy" id="2575572"/>
    <lineage>
        <taxon>Bacteria</taxon>
        <taxon>Bacillati</taxon>
        <taxon>Saganbacteria</taxon>
    </lineage>
</organism>
<keyword evidence="2 4" id="KW-0413">Isomerase</keyword>
<dbReference type="NCBIfam" id="TIGR01120">
    <property type="entry name" value="rpiB"/>
    <property type="match status" value="1"/>
</dbReference>
<dbReference type="NCBIfam" id="NF004051">
    <property type="entry name" value="PRK05571.1"/>
    <property type="match status" value="1"/>
</dbReference>
<dbReference type="GO" id="GO:0019316">
    <property type="term" value="P:D-allose catabolic process"/>
    <property type="evidence" value="ECO:0007669"/>
    <property type="project" value="TreeGrafter"/>
</dbReference>
<feature type="active site" description="Proton acceptor" evidence="3">
    <location>
        <position position="65"/>
    </location>
</feature>